<evidence type="ECO:0000313" key="17">
    <source>
        <dbReference type="Proteomes" id="UP000235965"/>
    </source>
</evidence>
<keyword evidence="12" id="KW-0407">Ion channel</keyword>
<evidence type="ECO:0000256" key="3">
    <source>
        <dbReference type="ARBA" id="ARBA00022448"/>
    </source>
</evidence>
<dbReference type="PANTHER" id="PTHR42643:SF30">
    <property type="entry name" value="IONOTROPIC RECEPTOR 40A-RELATED"/>
    <property type="match status" value="1"/>
</dbReference>
<keyword evidence="17" id="KW-1185">Reference proteome</keyword>
<dbReference type="GO" id="GO:0050906">
    <property type="term" value="P:detection of stimulus involved in sensory perception"/>
    <property type="evidence" value="ECO:0007669"/>
    <property type="project" value="UniProtKB-ARBA"/>
</dbReference>
<keyword evidence="10" id="KW-0325">Glycoprotein</keyword>
<keyword evidence="9" id="KW-0675">Receptor</keyword>
<dbReference type="GO" id="GO:0015276">
    <property type="term" value="F:ligand-gated monoatomic ion channel activity"/>
    <property type="evidence" value="ECO:0007669"/>
    <property type="project" value="InterPro"/>
</dbReference>
<evidence type="ECO:0000256" key="5">
    <source>
        <dbReference type="ARBA" id="ARBA00022692"/>
    </source>
</evidence>
<dbReference type="Pfam" id="PF10613">
    <property type="entry name" value="Lig_chan-Glu_bd"/>
    <property type="match status" value="1"/>
</dbReference>
<evidence type="ECO:0000256" key="10">
    <source>
        <dbReference type="ARBA" id="ARBA00023180"/>
    </source>
</evidence>
<evidence type="ECO:0000256" key="4">
    <source>
        <dbReference type="ARBA" id="ARBA00022475"/>
    </source>
</evidence>
<evidence type="ECO:0008006" key="18">
    <source>
        <dbReference type="Google" id="ProtNLM"/>
    </source>
</evidence>
<evidence type="ECO:0000256" key="6">
    <source>
        <dbReference type="ARBA" id="ARBA00022989"/>
    </source>
</evidence>
<protein>
    <recommendedName>
        <fullName evidence="18">Ionotropic glutamate receptor L-glutamate and glycine-binding domain-containing protein</fullName>
    </recommendedName>
</protein>
<reference evidence="16 17" key="1">
    <citation type="submission" date="2017-12" db="EMBL/GenBank/DDBJ databases">
        <title>Hemimetabolous genomes reveal molecular basis of termite eusociality.</title>
        <authorList>
            <person name="Harrison M.C."/>
            <person name="Jongepier E."/>
            <person name="Robertson H.M."/>
            <person name="Arning N."/>
            <person name="Bitard-Feildel T."/>
            <person name="Chao H."/>
            <person name="Childers C.P."/>
            <person name="Dinh H."/>
            <person name="Doddapaneni H."/>
            <person name="Dugan S."/>
            <person name="Gowin J."/>
            <person name="Greiner C."/>
            <person name="Han Y."/>
            <person name="Hu H."/>
            <person name="Hughes D.S.T."/>
            <person name="Huylmans A.-K."/>
            <person name="Kemena C."/>
            <person name="Kremer L.P.M."/>
            <person name="Lee S.L."/>
            <person name="Lopez-Ezquerra A."/>
            <person name="Mallet L."/>
            <person name="Monroy-Kuhn J.M."/>
            <person name="Moser A."/>
            <person name="Murali S.C."/>
            <person name="Muzny D.M."/>
            <person name="Otani S."/>
            <person name="Piulachs M.-D."/>
            <person name="Poelchau M."/>
            <person name="Qu J."/>
            <person name="Schaub F."/>
            <person name="Wada-Katsumata A."/>
            <person name="Worley K.C."/>
            <person name="Xie Q."/>
            <person name="Ylla G."/>
            <person name="Poulsen M."/>
            <person name="Gibbs R.A."/>
            <person name="Schal C."/>
            <person name="Richards S."/>
            <person name="Belles X."/>
            <person name="Korb J."/>
            <person name="Bornberg-Bauer E."/>
        </authorList>
    </citation>
    <scope>NUCLEOTIDE SEQUENCE [LARGE SCALE GENOMIC DNA]</scope>
    <source>
        <tissue evidence="16">Whole body</tissue>
    </source>
</reference>
<evidence type="ECO:0000256" key="2">
    <source>
        <dbReference type="ARBA" id="ARBA00008685"/>
    </source>
</evidence>
<feature type="domain" description="Ionotropic glutamate receptor C-terminal" evidence="14">
    <location>
        <begin position="246"/>
        <end position="351"/>
    </location>
</feature>
<dbReference type="InParanoid" id="A0A2J7PZ52"/>
<dbReference type="OrthoDB" id="8195021at2759"/>
<keyword evidence="4" id="KW-1003">Cell membrane</keyword>
<feature type="transmembrane region" description="Helical" evidence="13">
    <location>
        <begin position="314"/>
        <end position="336"/>
    </location>
</feature>
<evidence type="ECO:0000256" key="1">
    <source>
        <dbReference type="ARBA" id="ARBA00004651"/>
    </source>
</evidence>
<evidence type="ECO:0000256" key="12">
    <source>
        <dbReference type="ARBA" id="ARBA00023303"/>
    </source>
</evidence>
<evidence type="ECO:0000256" key="11">
    <source>
        <dbReference type="ARBA" id="ARBA00023286"/>
    </source>
</evidence>
<feature type="transmembrane region" description="Helical" evidence="13">
    <location>
        <begin position="246"/>
        <end position="264"/>
    </location>
</feature>
<comment type="similarity">
    <text evidence="2">Belongs to the glutamate-gated ion channel (TC 1.A.10.1) family.</text>
</comment>
<dbReference type="InterPro" id="IPR019594">
    <property type="entry name" value="Glu/Gly-bd"/>
</dbReference>
<keyword evidence="5 13" id="KW-0812">Transmembrane</keyword>
<dbReference type="Gene3D" id="3.40.190.10">
    <property type="entry name" value="Periplasmic binding protein-like II"/>
    <property type="match status" value="1"/>
</dbReference>
<dbReference type="STRING" id="105785.A0A2J7PZ52"/>
<dbReference type="InterPro" id="IPR052192">
    <property type="entry name" value="Insect_Ionotropic_Sensory_Rcpt"/>
</dbReference>
<dbReference type="InterPro" id="IPR001320">
    <property type="entry name" value="Iontro_rcpt_C"/>
</dbReference>
<evidence type="ECO:0000259" key="15">
    <source>
        <dbReference type="Pfam" id="PF10613"/>
    </source>
</evidence>
<keyword evidence="6 13" id="KW-1133">Transmembrane helix</keyword>
<evidence type="ECO:0000313" key="16">
    <source>
        <dbReference type="EMBL" id="PNF21606.1"/>
    </source>
</evidence>
<proteinExistence type="inferred from homology"/>
<keyword evidence="3" id="KW-0813">Transport</keyword>
<dbReference type="Proteomes" id="UP000235965">
    <property type="component" value="Unassembled WGS sequence"/>
</dbReference>
<evidence type="ECO:0000256" key="8">
    <source>
        <dbReference type="ARBA" id="ARBA00023136"/>
    </source>
</evidence>
<gene>
    <name evidence="16" type="ORF">B7P43_G12571</name>
</gene>
<dbReference type="Pfam" id="PF00060">
    <property type="entry name" value="Lig_chan"/>
    <property type="match status" value="1"/>
</dbReference>
<evidence type="ECO:0000256" key="7">
    <source>
        <dbReference type="ARBA" id="ARBA00023065"/>
    </source>
</evidence>
<evidence type="ECO:0000259" key="14">
    <source>
        <dbReference type="Pfam" id="PF00060"/>
    </source>
</evidence>
<evidence type="ECO:0000256" key="9">
    <source>
        <dbReference type="ARBA" id="ARBA00023170"/>
    </source>
</evidence>
<dbReference type="SUPFAM" id="SSF53850">
    <property type="entry name" value="Periplasmic binding protein-like II"/>
    <property type="match status" value="1"/>
</dbReference>
<dbReference type="EMBL" id="NEVH01020340">
    <property type="protein sequence ID" value="PNF21606.1"/>
    <property type="molecule type" value="Genomic_DNA"/>
</dbReference>
<sequence length="459" mass="51918">MMPEHVRKWLRQQSKDFYAAGFDALLSGSARLRDAKWLLFLERDSCFEKFFAGIDIPFDCELVVAQPGSSHEFVLTEVYRVSPSLPLQTRRLGNCADGRAVSWPSQYLYGRRNKLQGLVLKTGVAEHLSSVIIKEKNNKPLEVGGQYGDIWRVLEQQIDFRTDYYKSRDDNFGVKLGNGSWTGMMGLVVRGEVHVSSSAFMYNAPRMEAVDYLGPMSTDRMVVYVRKPGSTVLVWNSFLLHFSPGVWMSLTVCLLLLSAASMLLDRTRIHNRKQGTREGLLLEFSRSLFSAITPFCLQGSNLARAEVSWRITHLTMYLAAIIMLASYSASLVSHIMTRTDKLPFNTFEEFLEVGTYTLGVGRHSGHYTHFEISHDPVLRAVYDKHMAPYKSALPSTGLEALNLVCVRPNYAAIELKDALPYYSNKVVCNLQEVPNACVEFKGSMIIQKKSPYLGIFRRT</sequence>
<keyword evidence="7" id="KW-0406">Ion transport</keyword>
<dbReference type="Gene3D" id="1.10.287.70">
    <property type="match status" value="1"/>
</dbReference>
<feature type="domain" description="Ionotropic glutamate receptor L-glutamate and glycine-binding" evidence="15">
    <location>
        <begin position="141"/>
        <end position="228"/>
    </location>
</feature>
<comment type="subcellular location">
    <subcellularLocation>
        <location evidence="1">Cell membrane</location>
        <topology evidence="1">Multi-pass membrane protein</topology>
    </subcellularLocation>
</comment>
<dbReference type="GO" id="GO:0005886">
    <property type="term" value="C:plasma membrane"/>
    <property type="evidence" value="ECO:0007669"/>
    <property type="project" value="UniProtKB-SubCell"/>
</dbReference>
<dbReference type="PANTHER" id="PTHR42643">
    <property type="entry name" value="IONOTROPIC RECEPTOR 20A-RELATED"/>
    <property type="match status" value="1"/>
</dbReference>
<evidence type="ECO:0000256" key="13">
    <source>
        <dbReference type="SAM" id="Phobius"/>
    </source>
</evidence>
<accession>A0A2J7PZ52</accession>
<keyword evidence="8 13" id="KW-0472">Membrane</keyword>
<comment type="caution">
    <text evidence="16">The sequence shown here is derived from an EMBL/GenBank/DDBJ whole genome shotgun (WGS) entry which is preliminary data.</text>
</comment>
<name>A0A2J7PZ52_9NEOP</name>
<keyword evidence="11" id="KW-1071">Ligand-gated ion channel</keyword>
<organism evidence="16 17">
    <name type="scientific">Cryptotermes secundus</name>
    <dbReference type="NCBI Taxonomy" id="105785"/>
    <lineage>
        <taxon>Eukaryota</taxon>
        <taxon>Metazoa</taxon>
        <taxon>Ecdysozoa</taxon>
        <taxon>Arthropoda</taxon>
        <taxon>Hexapoda</taxon>
        <taxon>Insecta</taxon>
        <taxon>Pterygota</taxon>
        <taxon>Neoptera</taxon>
        <taxon>Polyneoptera</taxon>
        <taxon>Dictyoptera</taxon>
        <taxon>Blattodea</taxon>
        <taxon>Blattoidea</taxon>
        <taxon>Termitoidae</taxon>
        <taxon>Kalotermitidae</taxon>
        <taxon>Cryptotermitinae</taxon>
        <taxon>Cryptotermes</taxon>
    </lineage>
</organism>
<dbReference type="AlphaFoldDB" id="A0A2J7PZ52"/>